<evidence type="ECO:0000313" key="2">
    <source>
        <dbReference type="Proteomes" id="UP001162480"/>
    </source>
</evidence>
<gene>
    <name evidence="1" type="ORF">OCTVUL_1B003872</name>
</gene>
<reference evidence="1" key="1">
    <citation type="submission" date="2023-08" db="EMBL/GenBank/DDBJ databases">
        <authorList>
            <person name="Alioto T."/>
            <person name="Alioto T."/>
            <person name="Gomez Garrido J."/>
        </authorList>
    </citation>
    <scope>NUCLEOTIDE SEQUENCE</scope>
</reference>
<dbReference type="EMBL" id="OX597814">
    <property type="protein sequence ID" value="CAI9716103.1"/>
    <property type="molecule type" value="Genomic_DNA"/>
</dbReference>
<dbReference type="AlphaFoldDB" id="A0AA36AH83"/>
<dbReference type="Proteomes" id="UP001162480">
    <property type="component" value="Chromosome 1"/>
</dbReference>
<organism evidence="1 2">
    <name type="scientific">Octopus vulgaris</name>
    <name type="common">Common octopus</name>
    <dbReference type="NCBI Taxonomy" id="6645"/>
    <lineage>
        <taxon>Eukaryota</taxon>
        <taxon>Metazoa</taxon>
        <taxon>Spiralia</taxon>
        <taxon>Lophotrochozoa</taxon>
        <taxon>Mollusca</taxon>
        <taxon>Cephalopoda</taxon>
        <taxon>Coleoidea</taxon>
        <taxon>Octopodiformes</taxon>
        <taxon>Octopoda</taxon>
        <taxon>Incirrata</taxon>
        <taxon>Octopodidae</taxon>
        <taxon>Octopus</taxon>
    </lineage>
</organism>
<proteinExistence type="predicted"/>
<evidence type="ECO:0000313" key="1">
    <source>
        <dbReference type="EMBL" id="CAI9716103.1"/>
    </source>
</evidence>
<accession>A0AA36AH83</accession>
<keyword evidence="2" id="KW-1185">Reference proteome</keyword>
<protein>
    <submittedName>
        <fullName evidence="1">Uncharacterized protein</fullName>
    </submittedName>
</protein>
<sequence length="71" mass="8202">MHYFRVDKFSSEVTLDPCFDVTRYIVGASTASAEDVTMDEYITAISRQSPFTRDTTIFLHTVMKRKRSDIC</sequence>
<name>A0AA36AH83_OCTVU</name>